<gene>
    <name evidence="1" type="ORF">HMPREF0663_12274</name>
</gene>
<evidence type="ECO:0000313" key="2">
    <source>
        <dbReference type="Proteomes" id="UP000005580"/>
    </source>
</evidence>
<sequence>MINKTAGCYLLISEQEYPISRVRVGSIGERCWNQERRTTKLKESNIELGVLMKVIKMTGKI</sequence>
<organism evidence="1 2">
    <name type="scientific">Hoylesella oralis ATCC 33269</name>
    <dbReference type="NCBI Taxonomy" id="873533"/>
    <lineage>
        <taxon>Bacteria</taxon>
        <taxon>Pseudomonadati</taxon>
        <taxon>Bacteroidota</taxon>
        <taxon>Bacteroidia</taxon>
        <taxon>Bacteroidales</taxon>
        <taxon>Prevotellaceae</taxon>
        <taxon>Hoylesella</taxon>
    </lineage>
</organism>
<dbReference type="EMBL" id="AEPE02000006">
    <property type="protein sequence ID" value="EFZ36207.1"/>
    <property type="molecule type" value="Genomic_DNA"/>
</dbReference>
<name>E7RSK6_9BACT</name>
<comment type="caution">
    <text evidence="1">The sequence shown here is derived from an EMBL/GenBank/DDBJ whole genome shotgun (WGS) entry which is preliminary data.</text>
</comment>
<dbReference type="HOGENOM" id="CLU_2918898_0_0_10"/>
<keyword evidence="2" id="KW-1185">Reference proteome</keyword>
<dbReference type="AlphaFoldDB" id="E7RSK6"/>
<evidence type="ECO:0000313" key="1">
    <source>
        <dbReference type="EMBL" id="EFZ36207.1"/>
    </source>
</evidence>
<accession>E7RSK6</accession>
<protein>
    <submittedName>
        <fullName evidence="1">Uncharacterized protein</fullName>
    </submittedName>
</protein>
<dbReference type="Proteomes" id="UP000005580">
    <property type="component" value="Unassembled WGS sequence"/>
</dbReference>
<proteinExistence type="predicted"/>
<reference evidence="1" key="1">
    <citation type="submission" date="2011-01" db="EMBL/GenBank/DDBJ databases">
        <authorList>
            <person name="Muzny D."/>
            <person name="Qin X."/>
            <person name="Buhay C."/>
            <person name="Dugan-Rocha S."/>
            <person name="Ding Y."/>
            <person name="Chen G."/>
            <person name="Hawes A."/>
            <person name="Holder M."/>
            <person name="Jhangiani S."/>
            <person name="Johnson A."/>
            <person name="Khan Z."/>
            <person name="Li Z."/>
            <person name="Liu W."/>
            <person name="Liu X."/>
            <person name="Perez L."/>
            <person name="Shen H."/>
            <person name="Wang Q."/>
            <person name="Watt J."/>
            <person name="Xi L."/>
            <person name="Xin Y."/>
            <person name="Zhou J."/>
            <person name="Deng J."/>
            <person name="Jiang H."/>
            <person name="Liu Y."/>
            <person name="Qu J."/>
            <person name="Song X.-Z."/>
            <person name="Zhang L."/>
            <person name="Villasana D."/>
            <person name="Johnson A."/>
            <person name="Liu J."/>
            <person name="Liyanage D."/>
            <person name="Lorensuhewa L."/>
            <person name="Robinson T."/>
            <person name="Song A."/>
            <person name="Song B.-B."/>
            <person name="Dinh H."/>
            <person name="Thornton R."/>
            <person name="Coyle M."/>
            <person name="Francisco L."/>
            <person name="Jackson L."/>
            <person name="Javaid M."/>
            <person name="Korchina V."/>
            <person name="Kovar C."/>
            <person name="Mata R."/>
            <person name="Mathew T."/>
            <person name="Ngo R."/>
            <person name="Nguyen L."/>
            <person name="Nguyen N."/>
            <person name="Okwuonu G."/>
            <person name="Ongeri F."/>
            <person name="Pham C."/>
            <person name="Simmons D."/>
            <person name="Wilczek-Boney K."/>
            <person name="Hale W."/>
            <person name="Jakkamsetti A."/>
            <person name="Pham P."/>
            <person name="Ruth R."/>
            <person name="San Lucas F."/>
            <person name="Warren J."/>
            <person name="Zhang J."/>
            <person name="Zhao Z."/>
            <person name="Zhou C."/>
            <person name="Zhu D."/>
            <person name="Lee S."/>
            <person name="Bess C."/>
            <person name="Blankenburg K."/>
            <person name="Forbes L."/>
            <person name="Fu Q."/>
            <person name="Gubbala S."/>
            <person name="Hirani K."/>
            <person name="Jayaseelan J.C."/>
            <person name="Lara F."/>
            <person name="Munidasa M."/>
            <person name="Palculict T."/>
            <person name="Patil S."/>
            <person name="Pu L.-L."/>
            <person name="Saada N."/>
            <person name="Tang L."/>
            <person name="Weissenberger G."/>
            <person name="Zhu Y."/>
            <person name="Hemphill L."/>
            <person name="Shang Y."/>
            <person name="Youmans B."/>
            <person name="Ayvaz T."/>
            <person name="Ross M."/>
            <person name="Santibanez J."/>
            <person name="Aqrawi P."/>
            <person name="Gross S."/>
            <person name="Joshi V."/>
            <person name="Fowler G."/>
            <person name="Nazareth L."/>
            <person name="Reid J."/>
            <person name="Worley K."/>
            <person name="Petrosino J."/>
            <person name="Highlander S."/>
            <person name="Gibbs R."/>
        </authorList>
    </citation>
    <scope>NUCLEOTIDE SEQUENCE [LARGE SCALE GENOMIC DNA]</scope>
    <source>
        <strain evidence="1">ATCC 33269</strain>
    </source>
</reference>